<dbReference type="InterPro" id="IPR014729">
    <property type="entry name" value="Rossmann-like_a/b/a_fold"/>
</dbReference>
<evidence type="ECO:0000313" key="3">
    <source>
        <dbReference type="Proteomes" id="UP000792457"/>
    </source>
</evidence>
<dbReference type="Proteomes" id="UP000792457">
    <property type="component" value="Unassembled WGS sequence"/>
</dbReference>
<dbReference type="EMBL" id="KZ309091">
    <property type="protein sequence ID" value="KAG8236888.1"/>
    <property type="molecule type" value="Genomic_DNA"/>
</dbReference>
<organism evidence="2 3">
    <name type="scientific">Ladona fulva</name>
    <name type="common">Scarce chaser dragonfly</name>
    <name type="synonym">Libellula fulva</name>
    <dbReference type="NCBI Taxonomy" id="123851"/>
    <lineage>
        <taxon>Eukaryota</taxon>
        <taxon>Metazoa</taxon>
        <taxon>Ecdysozoa</taxon>
        <taxon>Arthropoda</taxon>
        <taxon>Hexapoda</taxon>
        <taxon>Insecta</taxon>
        <taxon>Pterygota</taxon>
        <taxon>Palaeoptera</taxon>
        <taxon>Odonata</taxon>
        <taxon>Epiprocta</taxon>
        <taxon>Anisoptera</taxon>
        <taxon>Libelluloidea</taxon>
        <taxon>Libellulidae</taxon>
        <taxon>Ladona</taxon>
    </lineage>
</organism>
<dbReference type="SUPFAM" id="SSF48173">
    <property type="entry name" value="Cryptochrome/photolyase FAD-binding domain"/>
    <property type="match status" value="1"/>
</dbReference>
<dbReference type="Gene3D" id="3.40.50.620">
    <property type="entry name" value="HUPs"/>
    <property type="match status" value="1"/>
</dbReference>
<feature type="domain" description="Photolyase/cryptochrome alpha/beta" evidence="1">
    <location>
        <begin position="47"/>
        <end position="179"/>
    </location>
</feature>
<feature type="non-terminal residue" evidence="2">
    <location>
        <position position="353"/>
    </location>
</feature>
<dbReference type="GO" id="GO:0003904">
    <property type="term" value="F:deoxyribodipyrimidine photo-lyase activity"/>
    <property type="evidence" value="ECO:0007669"/>
    <property type="project" value="TreeGrafter"/>
</dbReference>
<name>A0A8K0KMA1_LADFU</name>
<dbReference type="FunFam" id="1.25.40.80:FF:000004">
    <property type="entry name" value="Deoxyribodipyrimidine photolyase"/>
    <property type="match status" value="1"/>
</dbReference>
<evidence type="ECO:0000259" key="1">
    <source>
        <dbReference type="PROSITE" id="PS51645"/>
    </source>
</evidence>
<dbReference type="AlphaFoldDB" id="A0A8K0KMA1"/>
<evidence type="ECO:0000313" key="2">
    <source>
        <dbReference type="EMBL" id="KAG8236888.1"/>
    </source>
</evidence>
<gene>
    <name evidence="2" type="ORF">J437_LFUL016740</name>
</gene>
<reference evidence="2" key="1">
    <citation type="submission" date="2013-04" db="EMBL/GenBank/DDBJ databases">
        <authorList>
            <person name="Qu J."/>
            <person name="Murali S.C."/>
            <person name="Bandaranaike D."/>
            <person name="Bellair M."/>
            <person name="Blankenburg K."/>
            <person name="Chao H."/>
            <person name="Dinh H."/>
            <person name="Doddapaneni H."/>
            <person name="Downs B."/>
            <person name="Dugan-Rocha S."/>
            <person name="Elkadiri S."/>
            <person name="Gnanaolivu R.D."/>
            <person name="Hernandez B."/>
            <person name="Javaid M."/>
            <person name="Jayaseelan J.C."/>
            <person name="Lee S."/>
            <person name="Li M."/>
            <person name="Ming W."/>
            <person name="Munidasa M."/>
            <person name="Muniz J."/>
            <person name="Nguyen L."/>
            <person name="Ongeri F."/>
            <person name="Osuji N."/>
            <person name="Pu L.-L."/>
            <person name="Puazo M."/>
            <person name="Qu C."/>
            <person name="Quiroz J."/>
            <person name="Raj R."/>
            <person name="Weissenberger G."/>
            <person name="Xin Y."/>
            <person name="Zou X."/>
            <person name="Han Y."/>
            <person name="Richards S."/>
            <person name="Worley K."/>
            <person name="Muzny D."/>
            <person name="Gibbs R."/>
        </authorList>
    </citation>
    <scope>NUCLEOTIDE SEQUENCE</scope>
    <source>
        <strain evidence="2">Sampled in the wild</strain>
    </source>
</reference>
<sequence length="353" mass="40176">MTTSKIQVVKAQGTSLHGTNVSLPDAPFDLRRVKLLSSVNQVPSYIKGVVYWMSRDARVQDNWAMLFAQRLALKNRVALHVCYCLLPKFLDATIRHFRFLLSGLQEVESELKSLNIEFHLLRGAADEVLCDFVKKNYIGAVVTDFSPLRTPLSWVDSFKRNLSQDIPFWQVDAHNIVPLWAASDQLESAAYTIRGKIKGQLKEFLTPFPPVLKHPFSSSEKAELVDWELAESSLQVDRSVGEVAWAQPGTAAAHKMLQHFISNGLRLYGTMRNEPNVKAQSNLSPWIHFGHISVQRCALTIQELRSKYPESVDSWLEQAIIRRELADNFCYYNPNYDNFNGADGWARKTLDDH</sequence>
<dbReference type="InterPro" id="IPR036155">
    <property type="entry name" value="Crypto/Photolyase_N_sf"/>
</dbReference>
<dbReference type="Gene3D" id="1.25.40.80">
    <property type="match status" value="1"/>
</dbReference>
<dbReference type="Pfam" id="PF00875">
    <property type="entry name" value="DNA_photolyase"/>
    <property type="match status" value="1"/>
</dbReference>
<comment type="caution">
    <text evidence="2">The sequence shown here is derived from an EMBL/GenBank/DDBJ whole genome shotgun (WGS) entry which is preliminary data.</text>
</comment>
<dbReference type="GO" id="GO:0000719">
    <property type="term" value="P:photoreactive repair"/>
    <property type="evidence" value="ECO:0007669"/>
    <property type="project" value="TreeGrafter"/>
</dbReference>
<dbReference type="OrthoDB" id="496749at2759"/>
<dbReference type="PANTHER" id="PTHR10211:SF0">
    <property type="entry name" value="DEOXYRIBODIPYRIMIDINE PHOTO-LYASE"/>
    <property type="match status" value="1"/>
</dbReference>
<dbReference type="PROSITE" id="PS51645">
    <property type="entry name" value="PHR_CRY_ALPHA_BETA"/>
    <property type="match status" value="1"/>
</dbReference>
<keyword evidence="3" id="KW-1185">Reference proteome</keyword>
<accession>A0A8K0KMA1</accession>
<dbReference type="FunFam" id="3.40.50.620:FF:000110">
    <property type="entry name" value="Deoxyribodipyrimidine photolyase"/>
    <property type="match status" value="1"/>
</dbReference>
<dbReference type="PANTHER" id="PTHR10211">
    <property type="entry name" value="DEOXYRIBODIPYRIMIDINE PHOTOLYASE"/>
    <property type="match status" value="1"/>
</dbReference>
<dbReference type="InterPro" id="IPR052219">
    <property type="entry name" value="Photolyase_Class-2"/>
</dbReference>
<reference evidence="2" key="2">
    <citation type="submission" date="2017-10" db="EMBL/GenBank/DDBJ databases">
        <title>Ladona fulva Genome sequencing and assembly.</title>
        <authorList>
            <person name="Murali S."/>
            <person name="Richards S."/>
            <person name="Bandaranaike D."/>
            <person name="Bellair M."/>
            <person name="Blankenburg K."/>
            <person name="Chao H."/>
            <person name="Dinh H."/>
            <person name="Doddapaneni H."/>
            <person name="Dugan-Rocha S."/>
            <person name="Elkadiri S."/>
            <person name="Gnanaolivu R."/>
            <person name="Hernandez B."/>
            <person name="Skinner E."/>
            <person name="Javaid M."/>
            <person name="Lee S."/>
            <person name="Li M."/>
            <person name="Ming W."/>
            <person name="Munidasa M."/>
            <person name="Muniz J."/>
            <person name="Nguyen L."/>
            <person name="Hughes D."/>
            <person name="Osuji N."/>
            <person name="Pu L.-L."/>
            <person name="Puazo M."/>
            <person name="Qu C."/>
            <person name="Quiroz J."/>
            <person name="Raj R."/>
            <person name="Weissenberger G."/>
            <person name="Xin Y."/>
            <person name="Zou X."/>
            <person name="Han Y."/>
            <person name="Worley K."/>
            <person name="Muzny D."/>
            <person name="Gibbs R."/>
        </authorList>
    </citation>
    <scope>NUCLEOTIDE SEQUENCE</scope>
    <source>
        <strain evidence="2">Sampled in the wild</strain>
    </source>
</reference>
<dbReference type="SUPFAM" id="SSF52425">
    <property type="entry name" value="Cryptochrome/photolyase, N-terminal domain"/>
    <property type="match status" value="1"/>
</dbReference>
<dbReference type="InterPro" id="IPR006050">
    <property type="entry name" value="DNA_photolyase_N"/>
</dbReference>
<dbReference type="InterPro" id="IPR036134">
    <property type="entry name" value="Crypto/Photolyase_FAD-like_sf"/>
</dbReference>
<protein>
    <recommendedName>
        <fullName evidence="1">Photolyase/cryptochrome alpha/beta domain-containing protein</fullName>
    </recommendedName>
</protein>
<proteinExistence type="predicted"/>